<protein>
    <submittedName>
        <fullName evidence="2">Uncharacterized protein</fullName>
    </submittedName>
</protein>
<comment type="caution">
    <text evidence="2">The sequence shown here is derived from an EMBL/GenBank/DDBJ whole genome shotgun (WGS) entry which is preliminary data.</text>
</comment>
<proteinExistence type="predicted"/>
<feature type="region of interest" description="Disordered" evidence="1">
    <location>
        <begin position="1"/>
        <end position="50"/>
    </location>
</feature>
<gene>
    <name evidence="2" type="ORF">ILUMI_17638</name>
</gene>
<dbReference type="OrthoDB" id="8193306at2759"/>
<feature type="compositionally biased region" description="Basic residues" evidence="1">
    <location>
        <begin position="39"/>
        <end position="50"/>
    </location>
</feature>
<evidence type="ECO:0000313" key="3">
    <source>
        <dbReference type="Proteomes" id="UP000801492"/>
    </source>
</evidence>
<reference evidence="2" key="1">
    <citation type="submission" date="2019-08" db="EMBL/GenBank/DDBJ databases">
        <title>The genome of the North American firefly Photinus pyralis.</title>
        <authorList>
            <consortium name="Photinus pyralis genome working group"/>
            <person name="Fallon T.R."/>
            <person name="Sander Lower S.E."/>
            <person name="Weng J.-K."/>
        </authorList>
    </citation>
    <scope>NUCLEOTIDE SEQUENCE</scope>
    <source>
        <strain evidence="2">TRF0915ILg1</strain>
        <tissue evidence="2">Whole body</tissue>
    </source>
</reference>
<dbReference type="Proteomes" id="UP000801492">
    <property type="component" value="Unassembled WGS sequence"/>
</dbReference>
<organism evidence="2 3">
    <name type="scientific">Ignelater luminosus</name>
    <name type="common">Cucubano</name>
    <name type="synonym">Pyrophorus luminosus</name>
    <dbReference type="NCBI Taxonomy" id="2038154"/>
    <lineage>
        <taxon>Eukaryota</taxon>
        <taxon>Metazoa</taxon>
        <taxon>Ecdysozoa</taxon>
        <taxon>Arthropoda</taxon>
        <taxon>Hexapoda</taxon>
        <taxon>Insecta</taxon>
        <taxon>Pterygota</taxon>
        <taxon>Neoptera</taxon>
        <taxon>Endopterygota</taxon>
        <taxon>Coleoptera</taxon>
        <taxon>Polyphaga</taxon>
        <taxon>Elateriformia</taxon>
        <taxon>Elateroidea</taxon>
        <taxon>Elateridae</taxon>
        <taxon>Agrypninae</taxon>
        <taxon>Pyrophorini</taxon>
        <taxon>Ignelater</taxon>
    </lineage>
</organism>
<feature type="non-terminal residue" evidence="2">
    <location>
        <position position="50"/>
    </location>
</feature>
<dbReference type="AlphaFoldDB" id="A0A8K0CRW8"/>
<sequence length="50" mass="5746">MELPVLDKQLPSLHREGLETPSASRGRPIKCFEDSSEKTKRRKVQHLSTK</sequence>
<keyword evidence="3" id="KW-1185">Reference proteome</keyword>
<name>A0A8K0CRW8_IGNLU</name>
<accession>A0A8K0CRW8</accession>
<dbReference type="EMBL" id="VTPC01076292">
    <property type="protein sequence ID" value="KAF2888535.1"/>
    <property type="molecule type" value="Genomic_DNA"/>
</dbReference>
<evidence type="ECO:0000313" key="2">
    <source>
        <dbReference type="EMBL" id="KAF2888535.1"/>
    </source>
</evidence>
<evidence type="ECO:0000256" key="1">
    <source>
        <dbReference type="SAM" id="MobiDB-lite"/>
    </source>
</evidence>